<dbReference type="InterPro" id="IPR051283">
    <property type="entry name" value="Sec_Metabolite_Acyltrans"/>
</dbReference>
<name>A0A8H6KCI4_9PEZI</name>
<dbReference type="Proteomes" id="UP000639643">
    <property type="component" value="Unassembled WGS sequence"/>
</dbReference>
<evidence type="ECO:0000256" key="3">
    <source>
        <dbReference type="ARBA" id="ARBA00022679"/>
    </source>
</evidence>
<proteinExistence type="inferred from homology"/>
<evidence type="ECO:0008006" key="7">
    <source>
        <dbReference type="Google" id="ProtNLM"/>
    </source>
</evidence>
<keyword evidence="3" id="KW-0808">Transferase</keyword>
<organism evidence="5 6">
    <name type="scientific">Colletotrichum musicola</name>
    <dbReference type="NCBI Taxonomy" id="2175873"/>
    <lineage>
        <taxon>Eukaryota</taxon>
        <taxon>Fungi</taxon>
        <taxon>Dikarya</taxon>
        <taxon>Ascomycota</taxon>
        <taxon>Pezizomycotina</taxon>
        <taxon>Sordariomycetes</taxon>
        <taxon>Hypocreomycetidae</taxon>
        <taxon>Glomerellales</taxon>
        <taxon>Glomerellaceae</taxon>
        <taxon>Colletotrichum</taxon>
        <taxon>Colletotrichum orchidearum species complex</taxon>
    </lineage>
</organism>
<keyword evidence="4" id="KW-0012">Acyltransferase</keyword>
<evidence type="ECO:0000256" key="1">
    <source>
        <dbReference type="ARBA" id="ARBA00005179"/>
    </source>
</evidence>
<protein>
    <recommendedName>
        <fullName evidence="7">BCL5p</fullName>
    </recommendedName>
</protein>
<dbReference type="OrthoDB" id="21502at2759"/>
<dbReference type="AlphaFoldDB" id="A0A8H6KCI4"/>
<dbReference type="EMBL" id="WIGM01000327">
    <property type="protein sequence ID" value="KAF6828820.1"/>
    <property type="molecule type" value="Genomic_DNA"/>
</dbReference>
<comment type="pathway">
    <text evidence="1">Secondary metabolite biosynthesis.</text>
</comment>
<dbReference type="PANTHER" id="PTHR31896:SF69">
    <property type="entry name" value="FAMILY REGULATORY PROTEIN, PUTATIVE (AFU_ORTHOLOGUE AFUA_3G14730)-RELATED"/>
    <property type="match status" value="1"/>
</dbReference>
<evidence type="ECO:0000313" key="6">
    <source>
        <dbReference type="Proteomes" id="UP000639643"/>
    </source>
</evidence>
<comment type="caution">
    <text evidence="5">The sequence shown here is derived from an EMBL/GenBank/DDBJ whole genome shotgun (WGS) entry which is preliminary data.</text>
</comment>
<sequence length="552" mass="61459">MMEALTTFIAGRKAKKTMLHRVATDEVLPVFFFDDTPMLRNAIMCWTMRFNDVLDAEKLHRSLARLVLRDDGWRKLRGRIRLNVIIYSSDRPSDRPSILADMVAGQENDKLEIHVPLSTDEERPAVNFSKVSFEMSLDEHPVASRLPRPSETPSLQANHGDFKVFGISPEAPHTLDDFLNKDVPQLTLHVVSFTDTTLVSLTWPHIACDGVGLRDIVYAWSLVLAGQDDKVPPMLAASTEDPMTAASMDPRFQEKHVLESQHMTGMRMLFWGLRYVLDIIWWPKMETRTVYLPRKAVKQMRADAMASLQAAADQEGKPSGAPSPFISDGDVVAAWLSCMAAQELSPSSTRTVVVMTPIDARSRMPSVFPVSPEEGAYIMNASPILSAILNAQDMVSAEDGVGKTAMAIRNTLKTQTSEGQILALNRLERLSIAENGLPAFFGDTSSFIIIVTNLTKAEFFEKLDFRPAVIREGRAGRSGQPEQHWVDSSGEPAAPGKMVYYHVQGLAGENVFDRNTFFLFGTRAGDYWINGSLPPKIWSKIEESFADMGPRL</sequence>
<dbReference type="InterPro" id="IPR023213">
    <property type="entry name" value="CAT-like_dom_sf"/>
</dbReference>
<gene>
    <name evidence="5" type="ORF">CMUS01_08430</name>
</gene>
<dbReference type="PANTHER" id="PTHR31896">
    <property type="entry name" value="FAMILY REGULATORY PROTEIN, PUTATIVE (AFU_ORTHOLOGUE AFUA_3G14730)-RELATED"/>
    <property type="match status" value="1"/>
</dbReference>
<evidence type="ECO:0000256" key="4">
    <source>
        <dbReference type="ARBA" id="ARBA00023315"/>
    </source>
</evidence>
<reference evidence="5" key="1">
    <citation type="journal article" date="2020" name="Phytopathology">
        <title>Genome Sequence Resources of Colletotrichum truncatum, C. plurivorum, C. musicola, and C. sojae: Four Species Pathogenic to Soybean (Glycine max).</title>
        <authorList>
            <person name="Rogerio F."/>
            <person name="Boufleur T.R."/>
            <person name="Ciampi-Guillardi M."/>
            <person name="Sukno S.A."/>
            <person name="Thon M.R."/>
            <person name="Massola Junior N.S."/>
            <person name="Baroncelli R."/>
        </authorList>
    </citation>
    <scope>NUCLEOTIDE SEQUENCE</scope>
    <source>
        <strain evidence="5">LFN0074</strain>
    </source>
</reference>
<accession>A0A8H6KCI4</accession>
<comment type="similarity">
    <text evidence="2">Belongs to the plant acyltransferase family.</text>
</comment>
<dbReference type="Gene3D" id="3.30.559.10">
    <property type="entry name" value="Chloramphenicol acetyltransferase-like domain"/>
    <property type="match status" value="2"/>
</dbReference>
<dbReference type="GO" id="GO:0016746">
    <property type="term" value="F:acyltransferase activity"/>
    <property type="evidence" value="ECO:0007669"/>
    <property type="project" value="UniProtKB-KW"/>
</dbReference>
<keyword evidence="6" id="KW-1185">Reference proteome</keyword>
<evidence type="ECO:0000256" key="2">
    <source>
        <dbReference type="ARBA" id="ARBA00009861"/>
    </source>
</evidence>
<evidence type="ECO:0000313" key="5">
    <source>
        <dbReference type="EMBL" id="KAF6828820.1"/>
    </source>
</evidence>